<dbReference type="STRING" id="94208.A0A2S4KMZ6"/>
<dbReference type="InterPro" id="IPR027417">
    <property type="entry name" value="P-loop_NTPase"/>
</dbReference>
<sequence length="233" mass="26549">MAPLKVIGAGFGRTGTLSLCFALDILGYPCHHMEKVLLDPTQDPSAFAQAYRTRTADWDSIFENYDAAVDWPAADFWPELIHKYPGAKVILTVRDPEEWYASVARTIKEWPMDPNVQWPERMLKTRAMARTIVREGVLTDFADKEAMISKFKENTERVKQLVPRERLLIFQVRDGWGPLCRFLGATPPDTQFPQCNRGGDFVKRLLWVKKSIDSGRNLAAMPFEGDIINAQCN</sequence>
<accession>A0A2S4KMZ6</accession>
<evidence type="ECO:0000313" key="1">
    <source>
        <dbReference type="EMBL" id="POR31511.1"/>
    </source>
</evidence>
<comment type="caution">
    <text evidence="1">The sequence shown here is derived from an EMBL/GenBank/DDBJ whole genome shotgun (WGS) entry which is preliminary data.</text>
</comment>
<name>A0A2S4KMZ6_9HYPO</name>
<dbReference type="PANTHER" id="PTHR36978">
    <property type="entry name" value="P-LOOP CONTAINING NUCLEOTIDE TRIPHOSPHATE HYDROLASE"/>
    <property type="match status" value="1"/>
</dbReference>
<dbReference type="InterPro" id="IPR040632">
    <property type="entry name" value="Sulfotransfer_4"/>
</dbReference>
<organism evidence="1 2">
    <name type="scientific">Tolypocladium paradoxum</name>
    <dbReference type="NCBI Taxonomy" id="94208"/>
    <lineage>
        <taxon>Eukaryota</taxon>
        <taxon>Fungi</taxon>
        <taxon>Dikarya</taxon>
        <taxon>Ascomycota</taxon>
        <taxon>Pezizomycotina</taxon>
        <taxon>Sordariomycetes</taxon>
        <taxon>Hypocreomycetidae</taxon>
        <taxon>Hypocreales</taxon>
        <taxon>Ophiocordycipitaceae</taxon>
        <taxon>Tolypocladium</taxon>
    </lineage>
</organism>
<evidence type="ECO:0000313" key="2">
    <source>
        <dbReference type="Proteomes" id="UP000237481"/>
    </source>
</evidence>
<reference evidence="1 2" key="1">
    <citation type="submission" date="2018-01" db="EMBL/GenBank/DDBJ databases">
        <title>Harnessing the power of phylogenomics to disentangle the directionality and signatures of interkingdom host jumping in the parasitic fungal genus Tolypocladium.</title>
        <authorList>
            <person name="Quandt C.A."/>
            <person name="Patterson W."/>
            <person name="Spatafora J.W."/>
        </authorList>
    </citation>
    <scope>NUCLEOTIDE SEQUENCE [LARGE SCALE GENOMIC DNA]</scope>
    <source>
        <strain evidence="1 2">NRBC 100945</strain>
    </source>
</reference>
<dbReference type="AlphaFoldDB" id="A0A2S4KMZ6"/>
<dbReference type="Pfam" id="PF17784">
    <property type="entry name" value="Sulfotransfer_4"/>
    <property type="match status" value="1"/>
</dbReference>
<dbReference type="EMBL" id="PKSG01001032">
    <property type="protein sequence ID" value="POR31511.1"/>
    <property type="molecule type" value="Genomic_DNA"/>
</dbReference>
<dbReference type="SUPFAM" id="SSF52540">
    <property type="entry name" value="P-loop containing nucleoside triphosphate hydrolases"/>
    <property type="match status" value="1"/>
</dbReference>
<dbReference type="Gene3D" id="3.40.50.300">
    <property type="entry name" value="P-loop containing nucleotide triphosphate hydrolases"/>
    <property type="match status" value="1"/>
</dbReference>
<proteinExistence type="predicted"/>
<evidence type="ECO:0008006" key="3">
    <source>
        <dbReference type="Google" id="ProtNLM"/>
    </source>
</evidence>
<gene>
    <name evidence="1" type="ORF">TPAR_08271</name>
</gene>
<dbReference type="Proteomes" id="UP000237481">
    <property type="component" value="Unassembled WGS sequence"/>
</dbReference>
<protein>
    <recommendedName>
        <fullName evidence="3">NAD dependent epimerase/dehydratase</fullName>
    </recommendedName>
</protein>
<keyword evidence="2" id="KW-1185">Reference proteome</keyword>
<dbReference type="OrthoDB" id="408152at2759"/>
<dbReference type="PANTHER" id="PTHR36978:SF4">
    <property type="entry name" value="P-LOOP CONTAINING NUCLEOSIDE TRIPHOSPHATE HYDROLASE PROTEIN"/>
    <property type="match status" value="1"/>
</dbReference>